<evidence type="ECO:0000313" key="3">
    <source>
        <dbReference type="Proteomes" id="UP000824111"/>
    </source>
</evidence>
<feature type="transmembrane region" description="Helical" evidence="1">
    <location>
        <begin position="164"/>
        <end position="187"/>
    </location>
</feature>
<evidence type="ECO:0000256" key="1">
    <source>
        <dbReference type="SAM" id="Phobius"/>
    </source>
</evidence>
<sequence length="194" mass="20362">MNYIWAGMILVSLVVAFFNGTLNETVAAGMEGAKGSVEAVLSFAGVMCLWSGLIKVADAGGVTAVLEKLLRPVTGFLFPRLSKNCEALQKITVNMTANLLGMGNAATPAGIAAMGALDKLNPNPKYASDEMCMFVVLNTASIQLVPSTILALRMAAGSADPFGIIVPVWIASFTALFAAVLFMKLVIRFKGAKK</sequence>
<proteinExistence type="predicted"/>
<keyword evidence="1" id="KW-1133">Transmembrane helix</keyword>
<organism evidence="2 3">
    <name type="scientific">Candidatus Avimonoglobus intestinipullorum</name>
    <dbReference type="NCBI Taxonomy" id="2840699"/>
    <lineage>
        <taxon>Bacteria</taxon>
        <taxon>Bacillati</taxon>
        <taxon>Bacillota</taxon>
        <taxon>Clostridia</taxon>
        <taxon>Eubacteriales</taxon>
        <taxon>Candidatus Avimonoglobus</taxon>
    </lineage>
</organism>
<dbReference type="AlphaFoldDB" id="A0A9D1LTS9"/>
<dbReference type="Proteomes" id="UP000824111">
    <property type="component" value="Unassembled WGS sequence"/>
</dbReference>
<evidence type="ECO:0000313" key="2">
    <source>
        <dbReference type="EMBL" id="HIU47980.1"/>
    </source>
</evidence>
<dbReference type="EMBL" id="DVND01000031">
    <property type="protein sequence ID" value="HIU47980.1"/>
    <property type="molecule type" value="Genomic_DNA"/>
</dbReference>
<name>A0A9D1LTS9_9FIRM</name>
<reference evidence="2" key="2">
    <citation type="journal article" date="2021" name="PeerJ">
        <title>Extensive microbial diversity within the chicken gut microbiome revealed by metagenomics and culture.</title>
        <authorList>
            <person name="Gilroy R."/>
            <person name="Ravi A."/>
            <person name="Getino M."/>
            <person name="Pursley I."/>
            <person name="Horton D.L."/>
            <person name="Alikhan N.F."/>
            <person name="Baker D."/>
            <person name="Gharbi K."/>
            <person name="Hall N."/>
            <person name="Watson M."/>
            <person name="Adriaenssens E.M."/>
            <person name="Foster-Nyarko E."/>
            <person name="Jarju S."/>
            <person name="Secka A."/>
            <person name="Antonio M."/>
            <person name="Oren A."/>
            <person name="Chaudhuri R.R."/>
            <person name="La Ragione R."/>
            <person name="Hildebrand F."/>
            <person name="Pallen M.J."/>
        </authorList>
    </citation>
    <scope>NUCLEOTIDE SEQUENCE</scope>
    <source>
        <strain evidence="2">ChiSjej4B22-9803</strain>
    </source>
</reference>
<feature type="transmembrane region" description="Helical" evidence="1">
    <location>
        <begin position="131"/>
        <end position="152"/>
    </location>
</feature>
<reference evidence="2" key="1">
    <citation type="submission" date="2020-10" db="EMBL/GenBank/DDBJ databases">
        <authorList>
            <person name="Gilroy R."/>
        </authorList>
    </citation>
    <scope>NUCLEOTIDE SEQUENCE</scope>
    <source>
        <strain evidence="2">ChiSjej4B22-9803</strain>
    </source>
</reference>
<accession>A0A9D1LTS9</accession>
<keyword evidence="1" id="KW-0812">Transmembrane</keyword>
<protein>
    <submittedName>
        <fullName evidence="2">Spore maturation protein A</fullName>
    </submittedName>
</protein>
<keyword evidence="1" id="KW-0472">Membrane</keyword>
<gene>
    <name evidence="2" type="ORF">IAB04_01300</name>
</gene>
<comment type="caution">
    <text evidence="2">The sequence shown here is derived from an EMBL/GenBank/DDBJ whole genome shotgun (WGS) entry which is preliminary data.</text>
</comment>